<protein>
    <submittedName>
        <fullName evidence="2">Uncharacterized protein</fullName>
    </submittedName>
</protein>
<sequence length="142" mass="16715">MFFNEFYMYMDNLYKCTSKTLFHSIGIMTCRRRVIYSKDESILFCNLNANLMSIPIELRSSGFWCEDEQESFDDSERSAHTQSNAKPSNSGGKIIKGSLQSVEISNSPLLYHKQQQRHRYQRFYRSKELKTSPYIPFSVDLH</sequence>
<name>A0AAN7QE57_TRANT</name>
<evidence type="ECO:0000256" key="1">
    <source>
        <dbReference type="SAM" id="MobiDB-lite"/>
    </source>
</evidence>
<dbReference type="AlphaFoldDB" id="A0AAN7QE57"/>
<proteinExistence type="predicted"/>
<accession>A0AAN7QE57</accession>
<dbReference type="EMBL" id="JAXQNO010000023">
    <property type="protein sequence ID" value="KAK4764956.1"/>
    <property type="molecule type" value="Genomic_DNA"/>
</dbReference>
<feature type="compositionally biased region" description="Polar residues" evidence="1">
    <location>
        <begin position="80"/>
        <end position="91"/>
    </location>
</feature>
<comment type="caution">
    <text evidence="2">The sequence shown here is derived from an EMBL/GenBank/DDBJ whole genome shotgun (WGS) entry which is preliminary data.</text>
</comment>
<evidence type="ECO:0000313" key="2">
    <source>
        <dbReference type="EMBL" id="KAK4764956.1"/>
    </source>
</evidence>
<keyword evidence="3" id="KW-1185">Reference proteome</keyword>
<feature type="region of interest" description="Disordered" evidence="1">
    <location>
        <begin position="73"/>
        <end position="94"/>
    </location>
</feature>
<reference evidence="2 3" key="1">
    <citation type="journal article" date="2023" name="Hortic Res">
        <title>Pangenome of water caltrop reveals structural variations and asymmetric subgenome divergence after allopolyploidization.</title>
        <authorList>
            <person name="Zhang X."/>
            <person name="Chen Y."/>
            <person name="Wang L."/>
            <person name="Yuan Y."/>
            <person name="Fang M."/>
            <person name="Shi L."/>
            <person name="Lu R."/>
            <person name="Comes H.P."/>
            <person name="Ma Y."/>
            <person name="Chen Y."/>
            <person name="Huang G."/>
            <person name="Zhou Y."/>
            <person name="Zheng Z."/>
            <person name="Qiu Y."/>
        </authorList>
    </citation>
    <scope>NUCLEOTIDE SEQUENCE [LARGE SCALE GENOMIC DNA]</scope>
    <source>
        <strain evidence="2">F231</strain>
    </source>
</reference>
<dbReference type="Proteomes" id="UP001346149">
    <property type="component" value="Unassembled WGS sequence"/>
</dbReference>
<gene>
    <name evidence="2" type="ORF">SAY86_026046</name>
</gene>
<evidence type="ECO:0000313" key="3">
    <source>
        <dbReference type="Proteomes" id="UP001346149"/>
    </source>
</evidence>
<organism evidence="2 3">
    <name type="scientific">Trapa natans</name>
    <name type="common">Water chestnut</name>
    <dbReference type="NCBI Taxonomy" id="22666"/>
    <lineage>
        <taxon>Eukaryota</taxon>
        <taxon>Viridiplantae</taxon>
        <taxon>Streptophyta</taxon>
        <taxon>Embryophyta</taxon>
        <taxon>Tracheophyta</taxon>
        <taxon>Spermatophyta</taxon>
        <taxon>Magnoliopsida</taxon>
        <taxon>eudicotyledons</taxon>
        <taxon>Gunneridae</taxon>
        <taxon>Pentapetalae</taxon>
        <taxon>rosids</taxon>
        <taxon>malvids</taxon>
        <taxon>Myrtales</taxon>
        <taxon>Lythraceae</taxon>
        <taxon>Trapa</taxon>
    </lineage>
</organism>